<feature type="compositionally biased region" description="Acidic residues" evidence="1">
    <location>
        <begin position="150"/>
        <end position="176"/>
    </location>
</feature>
<feature type="region of interest" description="Disordered" evidence="1">
    <location>
        <begin position="119"/>
        <end position="176"/>
    </location>
</feature>
<sequence>MFQMYVFICTPVAFLILKAKGNLEILNNANANADLPQKVTTLIEMLGRLEVENANFTKHLLKEVRSIRVESVEGRKTLGMVGKIGVWTKKVIGRIDQVLSIGSKLSSLHKKFMWKKQPDVDAMSENDEGDVYEEPQEYEPDDKVEQGDYQGDEYYYDEPEVDGEGDYYYEDVPEER</sequence>
<gene>
    <name evidence="2" type="ORF">g.4280</name>
</gene>
<reference evidence="2" key="1">
    <citation type="submission" date="2015-12" db="EMBL/GenBank/DDBJ databases">
        <title>De novo transcriptome assembly of four potential Pierce s Disease insect vectors from Arizona vineyards.</title>
        <authorList>
            <person name="Tassone E.E."/>
        </authorList>
    </citation>
    <scope>NUCLEOTIDE SEQUENCE</scope>
</reference>
<name>A0A1B6CU53_9HEMI</name>
<organism evidence="2">
    <name type="scientific">Clastoptera arizonana</name>
    <name type="common">Arizona spittle bug</name>
    <dbReference type="NCBI Taxonomy" id="38151"/>
    <lineage>
        <taxon>Eukaryota</taxon>
        <taxon>Metazoa</taxon>
        <taxon>Ecdysozoa</taxon>
        <taxon>Arthropoda</taxon>
        <taxon>Hexapoda</taxon>
        <taxon>Insecta</taxon>
        <taxon>Pterygota</taxon>
        <taxon>Neoptera</taxon>
        <taxon>Paraneoptera</taxon>
        <taxon>Hemiptera</taxon>
        <taxon>Auchenorrhyncha</taxon>
        <taxon>Cercopoidea</taxon>
        <taxon>Clastopteridae</taxon>
        <taxon>Clastoptera</taxon>
    </lineage>
</organism>
<proteinExistence type="predicted"/>
<accession>A0A1B6CU53</accession>
<protein>
    <submittedName>
        <fullName evidence="2">Uncharacterized protein</fullName>
    </submittedName>
</protein>
<dbReference type="AlphaFoldDB" id="A0A1B6CU53"/>
<evidence type="ECO:0000313" key="2">
    <source>
        <dbReference type="EMBL" id="JAS16954.1"/>
    </source>
</evidence>
<dbReference type="EMBL" id="GEDC01020344">
    <property type="protein sequence ID" value="JAS16954.1"/>
    <property type="molecule type" value="Transcribed_RNA"/>
</dbReference>
<feature type="compositionally biased region" description="Acidic residues" evidence="1">
    <location>
        <begin position="122"/>
        <end position="140"/>
    </location>
</feature>
<evidence type="ECO:0000256" key="1">
    <source>
        <dbReference type="SAM" id="MobiDB-lite"/>
    </source>
</evidence>